<dbReference type="Gene3D" id="3.40.50.620">
    <property type="entry name" value="HUPs"/>
    <property type="match status" value="2"/>
</dbReference>
<accession>A0ABN3ST92</accession>
<dbReference type="PRINTS" id="PR01438">
    <property type="entry name" value="UNVRSLSTRESS"/>
</dbReference>
<organism evidence="4 5">
    <name type="scientific">Streptomyces violaceolatus</name>
    <dbReference type="NCBI Taxonomy" id="67378"/>
    <lineage>
        <taxon>Bacteria</taxon>
        <taxon>Bacillati</taxon>
        <taxon>Actinomycetota</taxon>
        <taxon>Actinomycetes</taxon>
        <taxon>Kitasatosporales</taxon>
        <taxon>Streptomycetaceae</taxon>
        <taxon>Streptomyces</taxon>
        <taxon>Streptomyces violaceoruber group</taxon>
    </lineage>
</organism>
<gene>
    <name evidence="4" type="ORF">GCM10010310_31710</name>
</gene>
<evidence type="ECO:0000313" key="4">
    <source>
        <dbReference type="EMBL" id="GAA2682415.1"/>
    </source>
</evidence>
<dbReference type="InterPro" id="IPR006016">
    <property type="entry name" value="UspA"/>
</dbReference>
<dbReference type="Proteomes" id="UP001499989">
    <property type="component" value="Unassembled WGS sequence"/>
</dbReference>
<dbReference type="PANTHER" id="PTHR46268">
    <property type="entry name" value="STRESS RESPONSE PROTEIN NHAX"/>
    <property type="match status" value="1"/>
</dbReference>
<dbReference type="SUPFAM" id="SSF52402">
    <property type="entry name" value="Adenine nucleotide alpha hydrolases-like"/>
    <property type="match status" value="2"/>
</dbReference>
<feature type="domain" description="UspA" evidence="3">
    <location>
        <begin position="29"/>
        <end position="166"/>
    </location>
</feature>
<dbReference type="CDD" id="cd00293">
    <property type="entry name" value="USP-like"/>
    <property type="match status" value="1"/>
</dbReference>
<dbReference type="Pfam" id="PF00582">
    <property type="entry name" value="Usp"/>
    <property type="match status" value="2"/>
</dbReference>
<dbReference type="InterPro" id="IPR006015">
    <property type="entry name" value="Universal_stress_UspA"/>
</dbReference>
<keyword evidence="5" id="KW-1185">Reference proteome</keyword>
<comment type="caution">
    <text evidence="4">The sequence shown here is derived from an EMBL/GenBank/DDBJ whole genome shotgun (WGS) entry which is preliminary data.</text>
</comment>
<dbReference type="EMBL" id="BAAASK010000007">
    <property type="protein sequence ID" value="GAA2682415.1"/>
    <property type="molecule type" value="Genomic_DNA"/>
</dbReference>
<protein>
    <submittedName>
        <fullName evidence="4">Universal stress protein</fullName>
    </submittedName>
</protein>
<evidence type="ECO:0000256" key="1">
    <source>
        <dbReference type="ARBA" id="ARBA00008791"/>
    </source>
</evidence>
<proteinExistence type="inferred from homology"/>
<evidence type="ECO:0000259" key="3">
    <source>
        <dbReference type="Pfam" id="PF00582"/>
    </source>
</evidence>
<evidence type="ECO:0000256" key="2">
    <source>
        <dbReference type="SAM" id="MobiDB-lite"/>
    </source>
</evidence>
<feature type="region of interest" description="Disordered" evidence="2">
    <location>
        <begin position="1"/>
        <end position="23"/>
    </location>
</feature>
<evidence type="ECO:0000313" key="5">
    <source>
        <dbReference type="Proteomes" id="UP001499989"/>
    </source>
</evidence>
<dbReference type="InterPro" id="IPR014729">
    <property type="entry name" value="Rossmann-like_a/b/a_fold"/>
</dbReference>
<reference evidence="4 5" key="1">
    <citation type="journal article" date="2019" name="Int. J. Syst. Evol. Microbiol.">
        <title>The Global Catalogue of Microorganisms (GCM) 10K type strain sequencing project: providing services to taxonomists for standard genome sequencing and annotation.</title>
        <authorList>
            <consortium name="The Broad Institute Genomics Platform"/>
            <consortium name="The Broad Institute Genome Sequencing Center for Infectious Disease"/>
            <person name="Wu L."/>
            <person name="Ma J."/>
        </authorList>
    </citation>
    <scope>NUCLEOTIDE SEQUENCE [LARGE SCALE GENOMIC DNA]</scope>
    <source>
        <strain evidence="4 5">JCM 4531</strain>
    </source>
</reference>
<name>A0ABN3ST92_9ACTN</name>
<dbReference type="PANTHER" id="PTHR46268:SF6">
    <property type="entry name" value="UNIVERSAL STRESS PROTEIN UP12"/>
    <property type="match status" value="1"/>
</dbReference>
<sequence length="328" mass="34748">MSEDEWPYPGAQLRDTLESEGPTREVRDMTRTITVGIDGSPESHAAAEWAAREAELRDLPVRLLHVWEPAPAVLAQDSILGAKTHQHWTERVPQKVGEGLRLRHPGVVVTSDQRSGPPADTLVRDADGAELLVLGSRAPSGLGGFLAGSVGQSVIAHSETPVVLVRAGEQAAGEHVVDSVGVPPAANRRRPVVVGLDIGSPDDGVLSFAFDEAQRRGTAVHVVSGWRPPPYYPSLTAGGVPDQGVARRKAADLTRLLLPWRQSYPDVEVVEASRPGSPADLLAEASHEASLVVVGRRIRPSPLGVHIGAVAHAVLHRVSAPVAVVAHP</sequence>
<feature type="domain" description="UspA" evidence="3">
    <location>
        <begin position="190"/>
        <end position="325"/>
    </location>
</feature>
<comment type="similarity">
    <text evidence="1">Belongs to the universal stress protein A family.</text>
</comment>